<reference evidence="2" key="1">
    <citation type="submission" date="2021-03" db="EMBL/GenBank/DDBJ databases">
        <title>Molecular epidemiology and mechanisms of colistin and carbapenem resistance in Enterobacteriaceae from clinical isolates, the environment and porcine samples in Pretoria, South Africa.</title>
        <authorList>
            <person name="Bogoshi D."/>
            <person name="Mbelle N.M."/>
            <person name="Naidoo V."/>
            <person name="Osei Sekyere J."/>
        </authorList>
    </citation>
    <scope>NUCLEOTIDE SEQUENCE</scope>
    <source>
        <strain evidence="2">C034</strain>
    </source>
</reference>
<organism evidence="2 3">
    <name type="scientific">Klebsiella pneumoniae</name>
    <dbReference type="NCBI Taxonomy" id="573"/>
    <lineage>
        <taxon>Bacteria</taxon>
        <taxon>Pseudomonadati</taxon>
        <taxon>Pseudomonadota</taxon>
        <taxon>Gammaproteobacteria</taxon>
        <taxon>Enterobacterales</taxon>
        <taxon>Enterobacteriaceae</taxon>
        <taxon>Klebsiella/Raoultella group</taxon>
        <taxon>Klebsiella</taxon>
        <taxon>Klebsiella pneumoniae complex</taxon>
    </lineage>
</organism>
<evidence type="ECO:0000313" key="3">
    <source>
        <dbReference type="Proteomes" id="UP000664620"/>
    </source>
</evidence>
<dbReference type="EMBL" id="JAGETO010000092">
    <property type="protein sequence ID" value="MBO2029493.1"/>
    <property type="molecule type" value="Genomic_DNA"/>
</dbReference>
<evidence type="ECO:0000313" key="2">
    <source>
        <dbReference type="EMBL" id="MBO2029493.1"/>
    </source>
</evidence>
<accession>A0A939NQ28</accession>
<dbReference type="Proteomes" id="UP000664620">
    <property type="component" value="Unassembled WGS sequence"/>
</dbReference>
<evidence type="ECO:0000256" key="1">
    <source>
        <dbReference type="SAM" id="MobiDB-lite"/>
    </source>
</evidence>
<comment type="caution">
    <text evidence="2">The sequence shown here is derived from an EMBL/GenBank/DDBJ whole genome shotgun (WGS) entry which is preliminary data.</text>
</comment>
<name>A0A939NQ28_KLEPN</name>
<dbReference type="AlphaFoldDB" id="A0A939NQ28"/>
<protein>
    <submittedName>
        <fullName evidence="2">Uncharacterized protein</fullName>
    </submittedName>
</protein>
<feature type="compositionally biased region" description="Low complexity" evidence="1">
    <location>
        <begin position="56"/>
        <end position="73"/>
    </location>
</feature>
<sequence length="168" mass="17668">MAENALFRPFRARQAELPPLNLCAAGICLTPVAAVANNLWQQQIAAITTLSRATTRRGSSPAAGSSSVVTAAPPRGQPPDARCRSCRWGGLPLSGAGVLASLSTTSARCAASAIVWRCITASAARRRRRSCRRSSVCVPTAACWMTGCAGEPLRYRLGLYQGAADPLR</sequence>
<proteinExistence type="predicted"/>
<feature type="region of interest" description="Disordered" evidence="1">
    <location>
        <begin position="55"/>
        <end position="80"/>
    </location>
</feature>
<gene>
    <name evidence="2" type="ORF">J4734_20430</name>
</gene>